<proteinExistence type="predicted"/>
<gene>
    <name evidence="1" type="ORF">QBC33DRAFT_457220</name>
</gene>
<evidence type="ECO:0000313" key="2">
    <source>
        <dbReference type="Proteomes" id="UP001244011"/>
    </source>
</evidence>
<reference evidence="1" key="1">
    <citation type="submission" date="2023-06" db="EMBL/GenBank/DDBJ databases">
        <title>Genome-scale phylogeny and comparative genomics of the fungal order Sordariales.</title>
        <authorList>
            <consortium name="Lawrence Berkeley National Laboratory"/>
            <person name="Hensen N."/>
            <person name="Bonometti L."/>
            <person name="Westerberg I."/>
            <person name="Brannstrom I.O."/>
            <person name="Guillou S."/>
            <person name="Cros-Aarteil S."/>
            <person name="Calhoun S."/>
            <person name="Haridas S."/>
            <person name="Kuo A."/>
            <person name="Mondo S."/>
            <person name="Pangilinan J."/>
            <person name="Riley R."/>
            <person name="Labutti K."/>
            <person name="Andreopoulos B."/>
            <person name="Lipzen A."/>
            <person name="Chen C."/>
            <person name="Yanf M."/>
            <person name="Daum C."/>
            <person name="Ng V."/>
            <person name="Clum A."/>
            <person name="Steindorff A."/>
            <person name="Ohm R."/>
            <person name="Martin F."/>
            <person name="Silar P."/>
            <person name="Natvig D."/>
            <person name="Lalanne C."/>
            <person name="Gautier V."/>
            <person name="Ament-Velasquez S.L."/>
            <person name="Kruys A."/>
            <person name="Hutchinson M.I."/>
            <person name="Powell A.J."/>
            <person name="Barry K."/>
            <person name="Miller A.N."/>
            <person name="Grigoriev I.V."/>
            <person name="Debuchy R."/>
            <person name="Gladieux P."/>
            <person name="Thoren M.H."/>
            <person name="Johannesson H."/>
        </authorList>
    </citation>
    <scope>NUCLEOTIDE SEQUENCE</scope>
    <source>
        <strain evidence="1">8032-3</strain>
    </source>
</reference>
<dbReference type="InterPro" id="IPR052396">
    <property type="entry name" value="Meiotic_Drive_Suppr_Kinase"/>
</dbReference>
<dbReference type="SUPFAM" id="SSF56112">
    <property type="entry name" value="Protein kinase-like (PK-like)"/>
    <property type="match status" value="1"/>
</dbReference>
<evidence type="ECO:0008006" key="3">
    <source>
        <dbReference type="Google" id="ProtNLM"/>
    </source>
</evidence>
<comment type="caution">
    <text evidence="1">The sequence shown here is derived from an EMBL/GenBank/DDBJ whole genome shotgun (WGS) entry which is preliminary data.</text>
</comment>
<keyword evidence="2" id="KW-1185">Reference proteome</keyword>
<organism evidence="1 2">
    <name type="scientific">Phialemonium atrogriseum</name>
    <dbReference type="NCBI Taxonomy" id="1093897"/>
    <lineage>
        <taxon>Eukaryota</taxon>
        <taxon>Fungi</taxon>
        <taxon>Dikarya</taxon>
        <taxon>Ascomycota</taxon>
        <taxon>Pezizomycotina</taxon>
        <taxon>Sordariomycetes</taxon>
        <taxon>Sordariomycetidae</taxon>
        <taxon>Cephalothecales</taxon>
        <taxon>Cephalothecaceae</taxon>
        <taxon>Phialemonium</taxon>
    </lineage>
</organism>
<dbReference type="EMBL" id="MU839020">
    <property type="protein sequence ID" value="KAK1764478.1"/>
    <property type="molecule type" value="Genomic_DNA"/>
</dbReference>
<protein>
    <recommendedName>
        <fullName evidence="3">Protein kinase domain-containing protein</fullName>
    </recommendedName>
</protein>
<dbReference type="GeneID" id="85308035"/>
<accession>A0AAJ0BW26</accession>
<dbReference type="Gene3D" id="1.10.510.10">
    <property type="entry name" value="Transferase(Phosphotransferase) domain 1"/>
    <property type="match status" value="1"/>
</dbReference>
<sequence>MTLHVSSGGLVSSSTLRVRILSLQQSQTLSCCMVVNVVDHFNPQFPPGVAFLKLFDRRFAEELRTSNAMDPWTERAEDLYIESVQSGRARLFLDLLQSENGFKETEHEWTEADMESFVANELRELYDTEVATYNALEPYQGNLIPRLLATVNLDITPTHFHSPQPTDDHFLVKGLLLQYIPGFTLQNLAKFAPRGAWQNIVDQALNAVHMLHNNNILNKDVRLPNFMVSPLVNGGYQVYMIDFGLCILRRADHSDREWGQLKVYFDEEGCVGLKMGKKLAEKGFALQYQNSGKYLQWA</sequence>
<dbReference type="InterPro" id="IPR011009">
    <property type="entry name" value="Kinase-like_dom_sf"/>
</dbReference>
<dbReference type="PANTHER" id="PTHR37171">
    <property type="entry name" value="SERINE/THREONINE-PROTEIN KINASE YRZF-RELATED"/>
    <property type="match status" value="1"/>
</dbReference>
<dbReference type="Proteomes" id="UP001244011">
    <property type="component" value="Unassembled WGS sequence"/>
</dbReference>
<dbReference type="RefSeq" id="XP_060280691.1">
    <property type="nucleotide sequence ID" value="XM_060424848.1"/>
</dbReference>
<name>A0AAJ0BW26_9PEZI</name>
<dbReference type="PANTHER" id="PTHR37171:SF1">
    <property type="entry name" value="SERINE_THREONINE-PROTEIN KINASE YRZF-RELATED"/>
    <property type="match status" value="1"/>
</dbReference>
<evidence type="ECO:0000313" key="1">
    <source>
        <dbReference type="EMBL" id="KAK1764478.1"/>
    </source>
</evidence>
<dbReference type="AlphaFoldDB" id="A0AAJ0BW26"/>